<evidence type="ECO:0000313" key="2">
    <source>
        <dbReference type="Proteomes" id="UP000790377"/>
    </source>
</evidence>
<sequence>MSHATQISRLGNELTLFTTSISLGDEPHHWLENNASQILTISSIDRKDYGEIKLIYPVGRLRLYVYTREIVKSSNAKLVNALTRLYLGWTTNVDEKHRQNTGPSSQATSHSRTLLSRASTLPNRKSIIEWEENILDRILKLDAQCVAAHLLVLLKDPERRSLLLSVKDQAAQSLLDLFQELLGLLHLRGIRSYLVSALLELSRNSGLYPEELLLRNVNTRGLHPVCGGTFGNICKGILGGHAVAIKVMRAFQDVNKCIKVLIHSI</sequence>
<dbReference type="Proteomes" id="UP000790377">
    <property type="component" value="Unassembled WGS sequence"/>
</dbReference>
<accession>A0ACB8A7K5</accession>
<name>A0ACB8A7K5_9AGAM</name>
<dbReference type="EMBL" id="MU267806">
    <property type="protein sequence ID" value="KAH7908668.1"/>
    <property type="molecule type" value="Genomic_DNA"/>
</dbReference>
<reference evidence="1" key="1">
    <citation type="journal article" date="2021" name="New Phytol.">
        <title>Evolutionary innovations through gain and loss of genes in the ectomycorrhizal Boletales.</title>
        <authorList>
            <person name="Wu G."/>
            <person name="Miyauchi S."/>
            <person name="Morin E."/>
            <person name="Kuo A."/>
            <person name="Drula E."/>
            <person name="Varga T."/>
            <person name="Kohler A."/>
            <person name="Feng B."/>
            <person name="Cao Y."/>
            <person name="Lipzen A."/>
            <person name="Daum C."/>
            <person name="Hundley H."/>
            <person name="Pangilinan J."/>
            <person name="Johnson J."/>
            <person name="Barry K."/>
            <person name="LaButti K."/>
            <person name="Ng V."/>
            <person name="Ahrendt S."/>
            <person name="Min B."/>
            <person name="Choi I.G."/>
            <person name="Park H."/>
            <person name="Plett J.M."/>
            <person name="Magnuson J."/>
            <person name="Spatafora J.W."/>
            <person name="Nagy L.G."/>
            <person name="Henrissat B."/>
            <person name="Grigoriev I.V."/>
            <person name="Yang Z.L."/>
            <person name="Xu J."/>
            <person name="Martin F.M."/>
        </authorList>
    </citation>
    <scope>NUCLEOTIDE SEQUENCE</scope>
    <source>
        <strain evidence="1">ATCC 28755</strain>
    </source>
</reference>
<gene>
    <name evidence="1" type="ORF">BJ138DRAFT_1103330</name>
</gene>
<comment type="caution">
    <text evidence="1">The sequence shown here is derived from an EMBL/GenBank/DDBJ whole genome shotgun (WGS) entry which is preliminary data.</text>
</comment>
<proteinExistence type="predicted"/>
<organism evidence="1 2">
    <name type="scientific">Hygrophoropsis aurantiaca</name>
    <dbReference type="NCBI Taxonomy" id="72124"/>
    <lineage>
        <taxon>Eukaryota</taxon>
        <taxon>Fungi</taxon>
        <taxon>Dikarya</taxon>
        <taxon>Basidiomycota</taxon>
        <taxon>Agaricomycotina</taxon>
        <taxon>Agaricomycetes</taxon>
        <taxon>Agaricomycetidae</taxon>
        <taxon>Boletales</taxon>
        <taxon>Coniophorineae</taxon>
        <taxon>Hygrophoropsidaceae</taxon>
        <taxon>Hygrophoropsis</taxon>
    </lineage>
</organism>
<evidence type="ECO:0000313" key="1">
    <source>
        <dbReference type="EMBL" id="KAH7908668.1"/>
    </source>
</evidence>
<protein>
    <submittedName>
        <fullName evidence="1">Uncharacterized protein</fullName>
    </submittedName>
</protein>
<keyword evidence="2" id="KW-1185">Reference proteome</keyword>